<evidence type="ECO:0000256" key="2">
    <source>
        <dbReference type="ARBA" id="ARBA00011255"/>
    </source>
</evidence>
<sequence length="679" mass="71031">MITSSGIGSGLDVESLVNQLVAAEGQPQRLRFNRREAQLQTTLSAVGTLKSELADFQNAVSGLNSLSAFLGTKARVDNTSLLTAVTTAEAATGTYRVEVQQLAQAQKLASKTFSDSHTTIGTGTLSFHFGTYDEDTNTFTANSDKPAQVVTVDAAHSSLSGIRDAVNEANMGVSASIVNGGTGDHLVFTSKDMGVIHSLQITVDDGEGADPADNVDDDGLSQLAYDPAAPGVGSGKNLTETVAAQDARLLVDGLRITRSTNTVTEVVEGVTLNLKSAEPSSPTTLTVASDGQVISKSVKSFVDSYNGLVESLNSLSSYNPETRERGALLGDASLRGIENRIRRLMGYAVTGLSGPYRALADIGITTQREGTLALEESKLQSAIKTDPEAIARLFAVGGKASDPLVRFVEGTETTRAGEYEVHISQLATQGKYTGEATGSFPITIDADNDEFTLKVDGSELGTISLTHEIYNSGLELAAALQSQINGNPKLSEAGGSVAVEFVSDHLEITSSRYGSASSVELLSLDPSPAVTTTQTLGLTVKSGDAGVDVAGTIGGQAAVGSGRFLTGSGGAEGVKLEVLGGGVGDRGSVAFSRGVAARLNAFLEQVSASDGFLDNRIDGLNDRIADLGEQREVLDRRLEALEQRYRTQFTMLDSLLGQLQATSDFLSQQITILPRRTSS</sequence>
<dbReference type="RefSeq" id="WP_134357812.1">
    <property type="nucleotide sequence ID" value="NZ_CP038033.1"/>
</dbReference>
<evidence type="ECO:0000313" key="8">
    <source>
        <dbReference type="EMBL" id="QBQ54615.1"/>
    </source>
</evidence>
<evidence type="ECO:0000256" key="4">
    <source>
        <dbReference type="ARBA" id="ARBA00023143"/>
    </source>
</evidence>
<keyword evidence="8" id="KW-0969">Cilium</keyword>
<keyword evidence="4 5" id="KW-0975">Bacterial flagellum</keyword>
<dbReference type="AlphaFoldDB" id="A0A4V1AVX1"/>
<keyword evidence="9" id="KW-1185">Reference proteome</keyword>
<dbReference type="EMBL" id="CP038033">
    <property type="protein sequence ID" value="QBQ54615.1"/>
    <property type="molecule type" value="Genomic_DNA"/>
</dbReference>
<dbReference type="InterPro" id="IPR040026">
    <property type="entry name" value="FliD"/>
</dbReference>
<comment type="function">
    <text evidence="5">Required for morphogenesis and for the elongation of the flagellar filament by facilitating polymerization of the flagellin monomers at the tip of growing filament. Forms a capping structure, which prevents flagellin subunits (transported through the central channel of the flagellum) from leaking out without polymerization at the distal end.</text>
</comment>
<evidence type="ECO:0000256" key="1">
    <source>
        <dbReference type="ARBA" id="ARBA00009764"/>
    </source>
</evidence>
<feature type="domain" description="Flagellar hook-associated protein 2 C-terminal" evidence="7">
    <location>
        <begin position="588"/>
        <end position="661"/>
    </location>
</feature>
<keyword evidence="3 5" id="KW-0175">Coiled coil</keyword>
<evidence type="ECO:0000259" key="7">
    <source>
        <dbReference type="Pfam" id="PF07195"/>
    </source>
</evidence>
<feature type="domain" description="Flagellar hook-associated protein 2 C-terminal" evidence="7">
    <location>
        <begin position="244"/>
        <end position="398"/>
    </location>
</feature>
<proteinExistence type="inferred from homology"/>
<accession>A0A4V1AVX1</accession>
<keyword evidence="8" id="KW-0282">Flagellum</keyword>
<protein>
    <recommendedName>
        <fullName evidence="5">Flagellar hook-associated protein 2</fullName>
        <shortName evidence="5">HAP2</shortName>
    </recommendedName>
    <alternativeName>
        <fullName evidence="5">Flagellar cap protein</fullName>
    </alternativeName>
</protein>
<dbReference type="GO" id="GO:0009424">
    <property type="term" value="C:bacterial-type flagellum hook"/>
    <property type="evidence" value="ECO:0007669"/>
    <property type="project" value="UniProtKB-UniRule"/>
</dbReference>
<feature type="coiled-coil region" evidence="5">
    <location>
        <begin position="617"/>
        <end position="644"/>
    </location>
</feature>
<comment type="subcellular location">
    <subcellularLocation>
        <location evidence="5">Secreted</location>
    </subcellularLocation>
    <subcellularLocation>
        <location evidence="5">Bacterial flagellum</location>
    </subcellularLocation>
</comment>
<gene>
    <name evidence="8" type="ORF">E3U44_08910</name>
</gene>
<reference evidence="8 9" key="1">
    <citation type="submission" date="2019-03" db="EMBL/GenBank/DDBJ databases">
        <title>The genome sequence of Nitrosococcus wardiae strain D1FHST reveals the archetypal metabolic capacity of ammonia-oxidizing Gammaproteobacteria.</title>
        <authorList>
            <person name="Wang L."/>
            <person name="Lim C.K."/>
            <person name="Hanson T.E."/>
            <person name="Dang H."/>
            <person name="Klotz M.G."/>
        </authorList>
    </citation>
    <scope>NUCLEOTIDE SEQUENCE [LARGE SCALE GENOMIC DNA]</scope>
    <source>
        <strain evidence="8 9">D1FHS</strain>
    </source>
</reference>
<dbReference type="GO" id="GO:0071973">
    <property type="term" value="P:bacterial-type flagellum-dependent cell motility"/>
    <property type="evidence" value="ECO:0007669"/>
    <property type="project" value="TreeGrafter"/>
</dbReference>
<dbReference type="InterPro" id="IPR003481">
    <property type="entry name" value="FliD_N"/>
</dbReference>
<dbReference type="GO" id="GO:0009421">
    <property type="term" value="C:bacterial-type flagellum filament cap"/>
    <property type="evidence" value="ECO:0007669"/>
    <property type="project" value="InterPro"/>
</dbReference>
<keyword evidence="8" id="KW-0966">Cell projection</keyword>
<dbReference type="InterPro" id="IPR010809">
    <property type="entry name" value="FliD_C"/>
</dbReference>
<evidence type="ECO:0000313" key="9">
    <source>
        <dbReference type="Proteomes" id="UP000294325"/>
    </source>
</evidence>
<dbReference type="PANTHER" id="PTHR30288">
    <property type="entry name" value="FLAGELLAR CAP/ASSEMBLY PROTEIN FLID"/>
    <property type="match status" value="1"/>
</dbReference>
<feature type="domain" description="Flagellar hook-associated protein 2 N-terminal" evidence="6">
    <location>
        <begin position="9"/>
        <end position="106"/>
    </location>
</feature>
<evidence type="ECO:0000256" key="3">
    <source>
        <dbReference type="ARBA" id="ARBA00023054"/>
    </source>
</evidence>
<dbReference type="KEGG" id="nwr:E3U44_08910"/>
<organism evidence="8 9">
    <name type="scientific">Nitrosococcus wardiae</name>
    <dbReference type="NCBI Taxonomy" id="1814290"/>
    <lineage>
        <taxon>Bacteria</taxon>
        <taxon>Pseudomonadati</taxon>
        <taxon>Pseudomonadota</taxon>
        <taxon>Gammaproteobacteria</taxon>
        <taxon>Chromatiales</taxon>
        <taxon>Chromatiaceae</taxon>
        <taxon>Nitrosococcus</taxon>
    </lineage>
</organism>
<dbReference type="Pfam" id="PF02465">
    <property type="entry name" value="FliD_N"/>
    <property type="match status" value="1"/>
</dbReference>
<comment type="similarity">
    <text evidence="1 5">Belongs to the FliD family.</text>
</comment>
<dbReference type="GO" id="GO:0007155">
    <property type="term" value="P:cell adhesion"/>
    <property type="evidence" value="ECO:0007669"/>
    <property type="project" value="InterPro"/>
</dbReference>
<keyword evidence="5" id="KW-0964">Secreted</keyword>
<name>A0A4V1AVX1_9GAMM</name>
<dbReference type="Pfam" id="PF07195">
    <property type="entry name" value="FliD_C"/>
    <property type="match status" value="2"/>
</dbReference>
<dbReference type="OrthoDB" id="5980200at2"/>
<evidence type="ECO:0000259" key="6">
    <source>
        <dbReference type="Pfam" id="PF02465"/>
    </source>
</evidence>
<comment type="subunit">
    <text evidence="2 5">Homopentamer.</text>
</comment>
<evidence type="ECO:0000256" key="5">
    <source>
        <dbReference type="RuleBase" id="RU362066"/>
    </source>
</evidence>
<dbReference type="PANTHER" id="PTHR30288:SF0">
    <property type="entry name" value="FLAGELLAR HOOK-ASSOCIATED PROTEIN 2"/>
    <property type="match status" value="1"/>
</dbReference>
<dbReference type="GO" id="GO:0005576">
    <property type="term" value="C:extracellular region"/>
    <property type="evidence" value="ECO:0007669"/>
    <property type="project" value="UniProtKB-SubCell"/>
</dbReference>
<dbReference type="Proteomes" id="UP000294325">
    <property type="component" value="Chromosome"/>
</dbReference>